<evidence type="ECO:0000313" key="3">
    <source>
        <dbReference type="Proteomes" id="UP000327013"/>
    </source>
</evidence>
<organism evidence="2 3">
    <name type="scientific">Carpinus fangiana</name>
    <dbReference type="NCBI Taxonomy" id="176857"/>
    <lineage>
        <taxon>Eukaryota</taxon>
        <taxon>Viridiplantae</taxon>
        <taxon>Streptophyta</taxon>
        <taxon>Embryophyta</taxon>
        <taxon>Tracheophyta</taxon>
        <taxon>Spermatophyta</taxon>
        <taxon>Magnoliopsida</taxon>
        <taxon>eudicotyledons</taxon>
        <taxon>Gunneridae</taxon>
        <taxon>Pentapetalae</taxon>
        <taxon>rosids</taxon>
        <taxon>fabids</taxon>
        <taxon>Fagales</taxon>
        <taxon>Betulaceae</taxon>
        <taxon>Carpinus</taxon>
    </lineage>
</organism>
<sequence length="103" mass="11053">MGFLSRVVDFLGLSKGDHKAKGEDDESNNNNNDDDDENSDSQAHNRPHFQGTGLPRRGFGVPVQVVVDRPQLGPVIGPCKPGEGGVQVDLSLLSPFNIGFIVL</sequence>
<dbReference type="EMBL" id="CM017325">
    <property type="protein sequence ID" value="KAE8055592.1"/>
    <property type="molecule type" value="Genomic_DNA"/>
</dbReference>
<name>A0A5N6R3T1_9ROSI</name>
<feature type="region of interest" description="Disordered" evidence="1">
    <location>
        <begin position="15"/>
        <end position="57"/>
    </location>
</feature>
<reference evidence="2 3" key="1">
    <citation type="submission" date="2019-06" db="EMBL/GenBank/DDBJ databases">
        <title>A chromosomal-level reference genome of Carpinus fangiana (Coryloideae, Betulaceae).</title>
        <authorList>
            <person name="Yang X."/>
            <person name="Wang Z."/>
            <person name="Zhang L."/>
            <person name="Hao G."/>
            <person name="Liu J."/>
            <person name="Yang Y."/>
        </authorList>
    </citation>
    <scope>NUCLEOTIDE SEQUENCE [LARGE SCALE GENOMIC DNA]</scope>
    <source>
        <strain evidence="2">Cfa_2016G</strain>
        <tissue evidence="2">Leaf</tissue>
    </source>
</reference>
<protein>
    <submittedName>
        <fullName evidence="2">Uncharacterized protein</fullName>
    </submittedName>
</protein>
<dbReference type="AlphaFoldDB" id="A0A5N6R3T1"/>
<dbReference type="PANTHER" id="PTHR35750">
    <property type="entry name" value="PHOSPHOLIPID HYDROPEROXIDE GLUTATHIONE PEROXIDASE"/>
    <property type="match status" value="1"/>
</dbReference>
<evidence type="ECO:0000256" key="1">
    <source>
        <dbReference type="SAM" id="MobiDB-lite"/>
    </source>
</evidence>
<dbReference type="PANTHER" id="PTHR35750:SF1">
    <property type="entry name" value="PHOSPHOLIPID HYDROPEROXIDE GLUTATHIONE PEROXIDASE"/>
    <property type="match status" value="1"/>
</dbReference>
<dbReference type="Proteomes" id="UP000327013">
    <property type="component" value="Chromosome 5"/>
</dbReference>
<feature type="compositionally biased region" description="Acidic residues" evidence="1">
    <location>
        <begin position="23"/>
        <end position="39"/>
    </location>
</feature>
<keyword evidence="3" id="KW-1185">Reference proteome</keyword>
<accession>A0A5N6R3T1</accession>
<evidence type="ECO:0000313" key="2">
    <source>
        <dbReference type="EMBL" id="KAE8055592.1"/>
    </source>
</evidence>
<gene>
    <name evidence="2" type="ORF">FH972_012421</name>
</gene>
<proteinExistence type="predicted"/>
<dbReference type="OrthoDB" id="550279at2759"/>